<sequence length="792" mass="88156">MDDGLLEELSWDPLDDLQREEPSDDTDEDEADDILGELRPQQQLNASTDPVSQGSKVPSSAGKSLLGNRASAGTLSTGTFVSAKTSQSAINLGRSDVSSFGTSHFSSSPLVEAMSREMAVRKPRKTRDAPRGAMSLGSSSDYMKTLEEKGLLPSINSELNWSGREPGHGQHVEFEPYEDIPLETIGTIFCSASAKIERVQCRRIHLARKSMVCYQKLKLSEAMNEVEHLHKLRHAHIVQLVGSYVQGKTFAVLLYPVADMDLKDFLKSIEKVIVPKRPMEYSDFMAVASLGQSFGCLATALAFVHDRTTKHLDIKPRNVLVKYSRESVFGYHVYLADFGISRSFASLDQSQTASRVGRTAKYCAPEIYADEPHGRAADVFSLGCVFLEMLTILCRISLEDLDEITMEEPPMLTFHGNLSAVFRWIEKLRNMRPVFVAPSEDSLRHEVFSRYPIDDADYASQRSMSGRHTRLCILVRVMLDEDPAARITANELVKLLDKSECCDKGREVFRRDILRGKVDSSAELNRLLAPNSSISGTAIETILQLVVETGEIPLAKSLLRFVSANNTSISTSKTQELLRIALINEDSNLLKILTSWLMDEMSLPRLLANNMTILDRSKLLMLFQDFPELRRHTQGMGLLLEKAVSAQDLEITQVLLSYGFGVKCSSSYGITLLKYAVLTGDHQMVLAITKSITPVKSCCLCITIAAGFTDISRALSKAGTDLLVPDTCSAVQHDLRSFRLQTVRKEWPDHWQAALTSAVKARTIDWVKANLRYIPSNSNCNLAVLHFMMLQL</sequence>
<dbReference type="InterPro" id="IPR011009">
    <property type="entry name" value="Kinase-like_dom_sf"/>
</dbReference>
<comment type="caution">
    <text evidence="3">The sequence shown here is derived from an EMBL/GenBank/DDBJ whole genome shotgun (WGS) entry which is preliminary data.</text>
</comment>
<gene>
    <name evidence="3" type="ORF">EJ04DRAFT_609641</name>
</gene>
<feature type="domain" description="Protein kinase" evidence="2">
    <location>
        <begin position="174"/>
        <end position="509"/>
    </location>
</feature>
<dbReference type="PROSITE" id="PS50011">
    <property type="entry name" value="PROTEIN_KINASE_DOM"/>
    <property type="match status" value="1"/>
</dbReference>
<keyword evidence="4" id="KW-1185">Reference proteome</keyword>
<dbReference type="InterPro" id="IPR000719">
    <property type="entry name" value="Prot_kinase_dom"/>
</dbReference>
<dbReference type="Gene3D" id="1.10.510.10">
    <property type="entry name" value="Transferase(Phosphotransferase) domain 1"/>
    <property type="match status" value="1"/>
</dbReference>
<dbReference type="InterPro" id="IPR036770">
    <property type="entry name" value="Ankyrin_rpt-contain_sf"/>
</dbReference>
<evidence type="ECO:0000313" key="3">
    <source>
        <dbReference type="EMBL" id="KAF2731967.1"/>
    </source>
</evidence>
<protein>
    <submittedName>
        <fullName evidence="3">Kinase-like protein</fullName>
    </submittedName>
</protein>
<feature type="region of interest" description="Disordered" evidence="1">
    <location>
        <begin position="1"/>
        <end position="68"/>
    </location>
</feature>
<dbReference type="SUPFAM" id="SSF56112">
    <property type="entry name" value="Protein kinase-like (PK-like)"/>
    <property type="match status" value="1"/>
</dbReference>
<feature type="compositionally biased region" description="Acidic residues" evidence="1">
    <location>
        <begin position="1"/>
        <end position="15"/>
    </location>
</feature>
<feature type="region of interest" description="Disordered" evidence="1">
    <location>
        <begin position="114"/>
        <end position="138"/>
    </location>
</feature>
<dbReference type="Gene3D" id="1.25.40.20">
    <property type="entry name" value="Ankyrin repeat-containing domain"/>
    <property type="match status" value="1"/>
</dbReference>
<dbReference type="CDD" id="cd00180">
    <property type="entry name" value="PKc"/>
    <property type="match status" value="1"/>
</dbReference>
<evidence type="ECO:0000259" key="2">
    <source>
        <dbReference type="PROSITE" id="PS50011"/>
    </source>
</evidence>
<dbReference type="PANTHER" id="PTHR24359">
    <property type="entry name" value="SERINE/THREONINE-PROTEIN KINASE SBK1"/>
    <property type="match status" value="1"/>
</dbReference>
<dbReference type="Pfam" id="PF00069">
    <property type="entry name" value="Pkinase"/>
    <property type="match status" value="1"/>
</dbReference>
<accession>A0A9P4UXB9</accession>
<reference evidence="3" key="1">
    <citation type="journal article" date="2020" name="Stud. Mycol.">
        <title>101 Dothideomycetes genomes: a test case for predicting lifestyles and emergence of pathogens.</title>
        <authorList>
            <person name="Haridas S."/>
            <person name="Albert R."/>
            <person name="Binder M."/>
            <person name="Bloem J."/>
            <person name="Labutti K."/>
            <person name="Salamov A."/>
            <person name="Andreopoulos B."/>
            <person name="Baker S."/>
            <person name="Barry K."/>
            <person name="Bills G."/>
            <person name="Bluhm B."/>
            <person name="Cannon C."/>
            <person name="Castanera R."/>
            <person name="Culley D."/>
            <person name="Daum C."/>
            <person name="Ezra D."/>
            <person name="Gonzalez J."/>
            <person name="Henrissat B."/>
            <person name="Kuo A."/>
            <person name="Liang C."/>
            <person name="Lipzen A."/>
            <person name="Lutzoni F."/>
            <person name="Magnuson J."/>
            <person name="Mondo S."/>
            <person name="Nolan M."/>
            <person name="Ohm R."/>
            <person name="Pangilinan J."/>
            <person name="Park H.-J."/>
            <person name="Ramirez L."/>
            <person name="Alfaro M."/>
            <person name="Sun H."/>
            <person name="Tritt A."/>
            <person name="Yoshinaga Y."/>
            <person name="Zwiers L.-H."/>
            <person name="Turgeon B."/>
            <person name="Goodwin S."/>
            <person name="Spatafora J."/>
            <person name="Crous P."/>
            <person name="Grigoriev I."/>
        </authorList>
    </citation>
    <scope>NUCLEOTIDE SEQUENCE</scope>
    <source>
        <strain evidence="3">CBS 125425</strain>
    </source>
</reference>
<evidence type="ECO:0000256" key="1">
    <source>
        <dbReference type="SAM" id="MobiDB-lite"/>
    </source>
</evidence>
<dbReference type="OrthoDB" id="4062651at2759"/>
<feature type="compositionally biased region" description="Polar residues" evidence="1">
    <location>
        <begin position="40"/>
        <end position="62"/>
    </location>
</feature>
<feature type="compositionally biased region" description="Basic and acidic residues" evidence="1">
    <location>
        <begin position="114"/>
        <end position="130"/>
    </location>
</feature>
<feature type="compositionally biased region" description="Acidic residues" evidence="1">
    <location>
        <begin position="22"/>
        <end position="35"/>
    </location>
</feature>
<name>A0A9P4UXB9_9PLEO</name>
<dbReference type="GO" id="GO:0004674">
    <property type="term" value="F:protein serine/threonine kinase activity"/>
    <property type="evidence" value="ECO:0007669"/>
    <property type="project" value="TreeGrafter"/>
</dbReference>
<dbReference type="GO" id="GO:0005524">
    <property type="term" value="F:ATP binding"/>
    <property type="evidence" value="ECO:0007669"/>
    <property type="project" value="InterPro"/>
</dbReference>
<proteinExistence type="predicted"/>
<evidence type="ECO:0000313" key="4">
    <source>
        <dbReference type="Proteomes" id="UP000799444"/>
    </source>
</evidence>
<organism evidence="3 4">
    <name type="scientific">Polyplosphaeria fusca</name>
    <dbReference type="NCBI Taxonomy" id="682080"/>
    <lineage>
        <taxon>Eukaryota</taxon>
        <taxon>Fungi</taxon>
        <taxon>Dikarya</taxon>
        <taxon>Ascomycota</taxon>
        <taxon>Pezizomycotina</taxon>
        <taxon>Dothideomycetes</taxon>
        <taxon>Pleosporomycetidae</taxon>
        <taxon>Pleosporales</taxon>
        <taxon>Tetraplosphaeriaceae</taxon>
        <taxon>Polyplosphaeria</taxon>
    </lineage>
</organism>
<dbReference type="SMART" id="SM00220">
    <property type="entry name" value="S_TKc"/>
    <property type="match status" value="1"/>
</dbReference>
<dbReference type="PANTHER" id="PTHR24359:SF1">
    <property type="entry name" value="INHIBITOR OF NUCLEAR FACTOR KAPPA-B KINASE EPSILON SUBUNIT HOMOLOG 1-RELATED"/>
    <property type="match status" value="1"/>
</dbReference>
<dbReference type="EMBL" id="ML996186">
    <property type="protein sequence ID" value="KAF2731967.1"/>
    <property type="molecule type" value="Genomic_DNA"/>
</dbReference>
<keyword evidence="3" id="KW-0808">Transferase</keyword>
<keyword evidence="3" id="KW-0418">Kinase</keyword>
<dbReference type="SUPFAM" id="SSF48403">
    <property type="entry name" value="Ankyrin repeat"/>
    <property type="match status" value="1"/>
</dbReference>
<dbReference type="AlphaFoldDB" id="A0A9P4UXB9"/>
<dbReference type="Proteomes" id="UP000799444">
    <property type="component" value="Unassembled WGS sequence"/>
</dbReference>